<evidence type="ECO:0000313" key="2">
    <source>
        <dbReference type="EMBL" id="KJL32563.1"/>
    </source>
</evidence>
<dbReference type="InterPro" id="IPR036390">
    <property type="entry name" value="WH_DNA-bd_sf"/>
</dbReference>
<dbReference type="PANTHER" id="PTHR38600:SF1">
    <property type="entry name" value="TRANSCRIPTIONAL REGULATORY PROTEIN"/>
    <property type="match status" value="1"/>
</dbReference>
<dbReference type="PROSITE" id="PS50987">
    <property type="entry name" value="HTH_ARSR_2"/>
    <property type="match status" value="1"/>
</dbReference>
<dbReference type="Proteomes" id="UP000033740">
    <property type="component" value="Unassembled WGS sequence"/>
</dbReference>
<dbReference type="RefSeq" id="WP_045272430.1">
    <property type="nucleotide sequence ID" value="NZ_JYIX01000036.1"/>
</dbReference>
<comment type="caution">
    <text evidence="2">The sequence shown here is derived from an EMBL/GenBank/DDBJ whole genome shotgun (WGS) entry which is preliminary data.</text>
</comment>
<reference evidence="2 3" key="1">
    <citation type="submission" date="2015-02" db="EMBL/GenBank/DDBJ databases">
        <title>Draft genome sequences of ten Microbacterium spp. with emphasis on heavy metal contaminated environments.</title>
        <authorList>
            <person name="Corretto E."/>
        </authorList>
    </citation>
    <scope>NUCLEOTIDE SEQUENCE [LARGE SCALE GENOMIC DNA]</scope>
    <source>
        <strain evidence="2 3">ARN176</strain>
    </source>
</reference>
<dbReference type="CDD" id="cd00090">
    <property type="entry name" value="HTH_ARSR"/>
    <property type="match status" value="1"/>
</dbReference>
<dbReference type="AlphaFoldDB" id="A0A0F0LHD9"/>
<accession>A0A0F0LHD9</accession>
<dbReference type="InterPro" id="IPR011991">
    <property type="entry name" value="ArsR-like_HTH"/>
</dbReference>
<dbReference type="Gene3D" id="1.10.10.10">
    <property type="entry name" value="Winged helix-like DNA-binding domain superfamily/Winged helix DNA-binding domain"/>
    <property type="match status" value="1"/>
</dbReference>
<dbReference type="GO" id="GO:0003700">
    <property type="term" value="F:DNA-binding transcription factor activity"/>
    <property type="evidence" value="ECO:0007669"/>
    <property type="project" value="InterPro"/>
</dbReference>
<evidence type="ECO:0000259" key="1">
    <source>
        <dbReference type="PROSITE" id="PS50987"/>
    </source>
</evidence>
<dbReference type="SMART" id="SM00418">
    <property type="entry name" value="HTH_ARSR"/>
    <property type="match status" value="1"/>
</dbReference>
<dbReference type="PANTHER" id="PTHR38600">
    <property type="entry name" value="TRANSCRIPTIONAL REGULATORY PROTEIN"/>
    <property type="match status" value="1"/>
</dbReference>
<dbReference type="EMBL" id="JYIX01000036">
    <property type="protein sequence ID" value="KJL32563.1"/>
    <property type="molecule type" value="Genomic_DNA"/>
</dbReference>
<dbReference type="InterPro" id="IPR001845">
    <property type="entry name" value="HTH_ArsR_DNA-bd_dom"/>
</dbReference>
<dbReference type="STRING" id="582680.RS86_02341"/>
<gene>
    <name evidence="2" type="ORF">RS86_02341</name>
</gene>
<organism evidence="2 3">
    <name type="scientific">Microbacterium azadirachtae</name>
    <dbReference type="NCBI Taxonomy" id="582680"/>
    <lineage>
        <taxon>Bacteria</taxon>
        <taxon>Bacillati</taxon>
        <taxon>Actinomycetota</taxon>
        <taxon>Actinomycetes</taxon>
        <taxon>Micrococcales</taxon>
        <taxon>Microbacteriaceae</taxon>
        <taxon>Microbacterium</taxon>
    </lineage>
</organism>
<dbReference type="Pfam" id="PF12840">
    <property type="entry name" value="HTH_20"/>
    <property type="match status" value="1"/>
</dbReference>
<protein>
    <submittedName>
        <fullName evidence="2">Helix-turn-helix domain protein</fullName>
    </submittedName>
</protein>
<name>A0A0F0LHD9_9MICO</name>
<dbReference type="SUPFAM" id="SSF46785">
    <property type="entry name" value="Winged helix' DNA-binding domain"/>
    <property type="match status" value="1"/>
</dbReference>
<keyword evidence="3" id="KW-1185">Reference proteome</keyword>
<dbReference type="InterPro" id="IPR036388">
    <property type="entry name" value="WH-like_DNA-bd_sf"/>
</dbReference>
<evidence type="ECO:0000313" key="3">
    <source>
        <dbReference type="Proteomes" id="UP000033740"/>
    </source>
</evidence>
<proteinExistence type="predicted"/>
<feature type="domain" description="HTH arsR-type" evidence="1">
    <location>
        <begin position="10"/>
        <end position="106"/>
    </location>
</feature>
<sequence>MVYQSSAAPHRPLSEPELDAVFGALAHPVRRAVLHEVASPDRPEAMTELAERLDLSPQALNKHLTTLERARLITRVKQGRATSAQANPEVLDSTRDWIVAMTDYWNTQLDSLQQYIESLHRKNEEGRN</sequence>
<dbReference type="PATRIC" id="fig|582680.6.peg.2407"/>